<protein>
    <recommendedName>
        <fullName evidence="4">IgA peptidase M64</fullName>
    </recommendedName>
</protein>
<proteinExistence type="predicted"/>
<evidence type="ECO:0000256" key="1">
    <source>
        <dbReference type="SAM" id="SignalP"/>
    </source>
</evidence>
<evidence type="ECO:0008006" key="4">
    <source>
        <dbReference type="Google" id="ProtNLM"/>
    </source>
</evidence>
<dbReference type="InterPro" id="IPR024079">
    <property type="entry name" value="MetalloPept_cat_dom_sf"/>
</dbReference>
<gene>
    <name evidence="2" type="ORF">IW245_003510</name>
</gene>
<name>A0A8J7KKY8_9ACTN</name>
<dbReference type="Pfam" id="PF09471">
    <property type="entry name" value="Peptidase_M64"/>
    <property type="match status" value="1"/>
</dbReference>
<feature type="chain" id="PRO_5035274571" description="IgA peptidase M64" evidence="1">
    <location>
        <begin position="26"/>
        <end position="401"/>
    </location>
</feature>
<dbReference type="Proteomes" id="UP000622552">
    <property type="component" value="Unassembled WGS sequence"/>
</dbReference>
<dbReference type="Gene3D" id="3.40.390.10">
    <property type="entry name" value="Collagenase (Catalytic Domain)"/>
    <property type="match status" value="1"/>
</dbReference>
<accession>A0A8J7KKY8</accession>
<dbReference type="InterPro" id="IPR019026">
    <property type="entry name" value="Peptidase_M64_IgA"/>
</dbReference>
<feature type="signal peptide" evidence="1">
    <location>
        <begin position="1"/>
        <end position="25"/>
    </location>
</feature>
<dbReference type="AlphaFoldDB" id="A0A8J7KKY8"/>
<comment type="caution">
    <text evidence="2">The sequence shown here is derived from an EMBL/GenBank/DDBJ whole genome shotgun (WGS) entry which is preliminary data.</text>
</comment>
<dbReference type="EMBL" id="JADOUF010000001">
    <property type="protein sequence ID" value="MBG6137316.1"/>
    <property type="molecule type" value="Genomic_DNA"/>
</dbReference>
<organism evidence="2 3">
    <name type="scientific">Longispora fulva</name>
    <dbReference type="NCBI Taxonomy" id="619741"/>
    <lineage>
        <taxon>Bacteria</taxon>
        <taxon>Bacillati</taxon>
        <taxon>Actinomycetota</taxon>
        <taxon>Actinomycetes</taxon>
        <taxon>Micromonosporales</taxon>
        <taxon>Micromonosporaceae</taxon>
        <taxon>Longispora</taxon>
    </lineage>
</organism>
<reference evidence="2" key="1">
    <citation type="submission" date="2020-11" db="EMBL/GenBank/DDBJ databases">
        <title>Sequencing the genomes of 1000 actinobacteria strains.</title>
        <authorList>
            <person name="Klenk H.-P."/>
        </authorList>
    </citation>
    <scope>NUCLEOTIDE SEQUENCE</scope>
    <source>
        <strain evidence="2">DSM 45356</strain>
    </source>
</reference>
<keyword evidence="1" id="KW-0732">Signal</keyword>
<dbReference type="RefSeq" id="WP_197004197.1">
    <property type="nucleotide sequence ID" value="NZ_BONS01000020.1"/>
</dbReference>
<evidence type="ECO:0000313" key="3">
    <source>
        <dbReference type="Proteomes" id="UP000622552"/>
    </source>
</evidence>
<evidence type="ECO:0000313" key="2">
    <source>
        <dbReference type="EMBL" id="MBG6137316.1"/>
    </source>
</evidence>
<sequence>MRRVAALLLSTTLIALVVGSQPALAAPTGTRVETREVFSPDGTITRATVRLPKDEPAAPSLAVAAATVVPIEVNGPSESRFDLVFVGDGYTSSEMDLYTSHVKSKWAEIAAFEPFKSHRTQFNVWQVNVVSAQSGVDNDPTNGVRKNTALDMGFWCGGTERLLCVNQTKANQYAHAARDVDQVLALGNSTKYGGAGGGVATASGGNAQAGQIAIHELGHSVGGLADEYTYGSGDCYPYSEPSESNVSILSAAQMQSQQKKWWRWIGQASPDGGTVGAYVGGRYYTRCINRPTDNSIMRSLGRQYNLPGREAMVAAFYRETGVVQARSAAGPDLWVTPVGNARVVGWTVDGRSLAGGNTLSVRSLVPGSHTVTATVTDLTDEVRDPELRKYLTSTVTWQVTA</sequence>
<keyword evidence="3" id="KW-1185">Reference proteome</keyword>
<dbReference type="GO" id="GO:0008237">
    <property type="term" value="F:metallopeptidase activity"/>
    <property type="evidence" value="ECO:0007669"/>
    <property type="project" value="InterPro"/>
</dbReference>